<name>A0A367RU63_NOSPU</name>
<dbReference type="AlphaFoldDB" id="A0A367RU63"/>
<dbReference type="InterPro" id="IPR029044">
    <property type="entry name" value="Nucleotide-diphossugar_trans"/>
</dbReference>
<comment type="caution">
    <text evidence="2">The sequence shown here is derived from an EMBL/GenBank/DDBJ whole genome shotgun (WGS) entry which is preliminary data.</text>
</comment>
<evidence type="ECO:0000259" key="1">
    <source>
        <dbReference type="Pfam" id="PF00535"/>
    </source>
</evidence>
<evidence type="ECO:0000313" key="2">
    <source>
        <dbReference type="EMBL" id="RCJ39270.1"/>
    </source>
</evidence>
<accession>A0A367RU63</accession>
<dbReference type="PANTHER" id="PTHR22916:SF65">
    <property type="entry name" value="SLR1065 PROTEIN"/>
    <property type="match status" value="1"/>
</dbReference>
<organism evidence="2 3">
    <name type="scientific">Nostoc punctiforme NIES-2108</name>
    <dbReference type="NCBI Taxonomy" id="1356359"/>
    <lineage>
        <taxon>Bacteria</taxon>
        <taxon>Bacillati</taxon>
        <taxon>Cyanobacteriota</taxon>
        <taxon>Cyanophyceae</taxon>
        <taxon>Nostocales</taxon>
        <taxon>Nostocaceae</taxon>
        <taxon>Nostoc</taxon>
    </lineage>
</organism>
<dbReference type="EMBL" id="LXQE01000096">
    <property type="protein sequence ID" value="RCJ39270.1"/>
    <property type="molecule type" value="Genomic_DNA"/>
</dbReference>
<reference evidence="2 3" key="1">
    <citation type="submission" date="2016-04" db="EMBL/GenBank/DDBJ databases">
        <authorList>
            <person name="Evans L.H."/>
            <person name="Alamgir A."/>
            <person name="Owens N."/>
            <person name="Weber N.D."/>
            <person name="Virtaneva K."/>
            <person name="Barbian K."/>
            <person name="Babar A."/>
            <person name="Rosenke K."/>
        </authorList>
    </citation>
    <scope>NUCLEOTIDE SEQUENCE [LARGE SCALE GENOMIC DNA]</scope>
    <source>
        <strain evidence="2">NIES-2108</strain>
    </source>
</reference>
<gene>
    <name evidence="2" type="ORF">A6769_05715</name>
</gene>
<dbReference type="PANTHER" id="PTHR22916">
    <property type="entry name" value="GLYCOSYLTRANSFERASE"/>
    <property type="match status" value="1"/>
</dbReference>
<evidence type="ECO:0000313" key="3">
    <source>
        <dbReference type="Proteomes" id="UP000252085"/>
    </source>
</evidence>
<dbReference type="InterPro" id="IPR001173">
    <property type="entry name" value="Glyco_trans_2-like"/>
</dbReference>
<dbReference type="Pfam" id="PF00535">
    <property type="entry name" value="Glycos_transf_2"/>
    <property type="match status" value="1"/>
</dbReference>
<sequence length="389" mass="45538">MPHLPRFSIVTPSYNQAAFIGETIESVISQAGEFEIEYFVMDGGSSDGSIEVIKKYADLVSAEKWPIQCRGISIKWCSQKDKGQSDAINQGLRQATGDIVSYINSDDLYCPGAFERIAKEFSDRPEADFIYGDGDVIDEVGNLQWEWLSRPYNHSLMTSYHFLWNDFTNYIMQQATFWRKSVINKIGYFDESFHYAMDVEYWVRAGDAGLKLIHRPYKVGKFRLIKGTKSLSSPTVFWEDYLEIFRRYRGSQSLSIFFAYYYYNLAKEVDFDIQLTLEEGNRVFRQWKLLPDREKKIIEQQASRGGDLACLLLANELYKKQLNDLASATFKKGLSKRPLSVMHIYSVSYILKKILGIRISRLLDDNITQNLIDWYKWKRFQYRYHQRKL</sequence>
<feature type="domain" description="Glycosyltransferase 2-like" evidence="1">
    <location>
        <begin position="8"/>
        <end position="155"/>
    </location>
</feature>
<dbReference type="Gene3D" id="3.90.550.10">
    <property type="entry name" value="Spore Coat Polysaccharide Biosynthesis Protein SpsA, Chain A"/>
    <property type="match status" value="1"/>
</dbReference>
<dbReference type="Proteomes" id="UP000252085">
    <property type="component" value="Unassembled WGS sequence"/>
</dbReference>
<protein>
    <recommendedName>
        <fullName evidence="1">Glycosyltransferase 2-like domain-containing protein</fullName>
    </recommendedName>
</protein>
<dbReference type="SUPFAM" id="SSF53448">
    <property type="entry name" value="Nucleotide-diphospho-sugar transferases"/>
    <property type="match status" value="1"/>
</dbReference>
<proteinExistence type="predicted"/>
<dbReference type="CDD" id="cd06433">
    <property type="entry name" value="GT_2_WfgS_like"/>
    <property type="match status" value="1"/>
</dbReference>